<protein>
    <submittedName>
        <fullName evidence="1">Uncharacterized protein</fullName>
    </submittedName>
</protein>
<reference evidence="1" key="1">
    <citation type="journal article" date="2014" name="Int. J. Syst. Evol. Microbiol.">
        <title>Complete genome sequence of Corynebacterium casei LMG S-19264T (=DSM 44701T), isolated from a smear-ripened cheese.</title>
        <authorList>
            <consortium name="US DOE Joint Genome Institute (JGI-PGF)"/>
            <person name="Walter F."/>
            <person name="Albersmeier A."/>
            <person name="Kalinowski J."/>
            <person name="Ruckert C."/>
        </authorList>
    </citation>
    <scope>NUCLEOTIDE SEQUENCE</scope>
    <source>
        <strain evidence="1">KCTC 22164</strain>
    </source>
</reference>
<gene>
    <name evidence="1" type="ORF">GCM10007391_07490</name>
</gene>
<accession>A0A918JER6</accession>
<sequence>MHTDIEYGFPSEAIAYKFLNTVRHFDAEALRVRLGRNDHHVSIAYRPVTDGFDPTLSELDDLARELGGEEAR</sequence>
<evidence type="ECO:0000313" key="1">
    <source>
        <dbReference type="EMBL" id="GGW77075.1"/>
    </source>
</evidence>
<comment type="caution">
    <text evidence="1">The sequence shown here is derived from an EMBL/GenBank/DDBJ whole genome shotgun (WGS) entry which is preliminary data.</text>
</comment>
<organism evidence="1 2">
    <name type="scientific">Alteromonas halophila</name>
    <dbReference type="NCBI Taxonomy" id="516698"/>
    <lineage>
        <taxon>Bacteria</taxon>
        <taxon>Pseudomonadati</taxon>
        <taxon>Pseudomonadota</taxon>
        <taxon>Gammaproteobacteria</taxon>
        <taxon>Alteromonadales</taxon>
        <taxon>Alteromonadaceae</taxon>
        <taxon>Alteromonas/Salinimonas group</taxon>
        <taxon>Alteromonas</taxon>
    </lineage>
</organism>
<dbReference type="AlphaFoldDB" id="A0A918JER6"/>
<evidence type="ECO:0000313" key="2">
    <source>
        <dbReference type="Proteomes" id="UP000631300"/>
    </source>
</evidence>
<reference evidence="1" key="2">
    <citation type="submission" date="2020-09" db="EMBL/GenBank/DDBJ databases">
        <authorList>
            <person name="Sun Q."/>
            <person name="Kim S."/>
        </authorList>
    </citation>
    <scope>NUCLEOTIDE SEQUENCE</scope>
    <source>
        <strain evidence="1">KCTC 22164</strain>
    </source>
</reference>
<keyword evidence="2" id="KW-1185">Reference proteome</keyword>
<dbReference type="Proteomes" id="UP000631300">
    <property type="component" value="Unassembled WGS sequence"/>
</dbReference>
<dbReference type="EMBL" id="BMXP01000001">
    <property type="protein sequence ID" value="GGW77075.1"/>
    <property type="molecule type" value="Genomic_DNA"/>
</dbReference>
<proteinExistence type="predicted"/>
<dbReference type="RefSeq" id="WP_189403731.1">
    <property type="nucleotide sequence ID" value="NZ_BMXP01000001.1"/>
</dbReference>
<name>A0A918JER6_9ALTE</name>